<keyword evidence="1" id="KW-0472">Membrane</keyword>
<feature type="domain" description="PAS" evidence="2">
    <location>
        <begin position="250"/>
        <end position="317"/>
    </location>
</feature>
<dbReference type="KEGG" id="kro:BVG79_02375"/>
<dbReference type="RefSeq" id="WP_085787075.1">
    <property type="nucleotide sequence ID" value="NZ_CP019937.1"/>
</dbReference>
<proteinExistence type="predicted"/>
<dbReference type="Proteomes" id="UP000242447">
    <property type="component" value="Chromosome"/>
</dbReference>
<evidence type="ECO:0000259" key="2">
    <source>
        <dbReference type="SMART" id="SM00091"/>
    </source>
</evidence>
<dbReference type="Pfam" id="PF12860">
    <property type="entry name" value="PAS_7"/>
    <property type="match status" value="1"/>
</dbReference>
<feature type="transmembrane region" description="Helical" evidence="1">
    <location>
        <begin position="20"/>
        <end position="40"/>
    </location>
</feature>
<dbReference type="SMART" id="SM00091">
    <property type="entry name" value="PAS"/>
    <property type="match status" value="3"/>
</dbReference>
<sequence length="503" mass="54648">MESPFGTIELSGFLSLPPWLATTISATIAASATAGMLWVWGRKRSAQRKANAPHSIATLIFEDGVLIDSKGDVDAVVAGALPPNKAQAVAHLSLRFADLPRKLAALGHYGVLSLDAPDAQQRLTVLRRGGLTRVDLVGLPGEGALPTRDDGILGALAAASPQVIWVEDDQGCVVWANQSYLDLLPPQVNLGWPLPSLFPAKANTASLATHEGKPRDYHISQISRGAQTMCFALDVTAQTAAEAARKQFLNGIAQIYAGLPMGIALFDRQRRLMQFNPALTDLTDLSTSFLLQRPSLAGFFDRLRASHVLPEPRNYLDWRAKLTSLEADGVLHSSLSETWHLGDGRTFRVTAQPYPDNAMAVLFEDISPEIRVTRAFRAEIDTLHGVIGALEEAIAVFAHSGNLVVANAAYYQMWSLPPDGVAPLSLETEFDRWHKQFSASALGAATAGLRQPENDRTPHVWSRLDPSTELRLSSIGGGRIMIGFRSLEARRLLEPEMTVRHIA</sequence>
<name>A0A1W6P2H3_9RHOB</name>
<keyword evidence="1" id="KW-0812">Transmembrane</keyword>
<dbReference type="EMBL" id="CP019937">
    <property type="protein sequence ID" value="ARO15715.1"/>
    <property type="molecule type" value="Genomic_DNA"/>
</dbReference>
<dbReference type="OrthoDB" id="9797304at2"/>
<evidence type="ECO:0000256" key="1">
    <source>
        <dbReference type="SAM" id="Phobius"/>
    </source>
</evidence>
<dbReference type="AlphaFoldDB" id="A0A1W6P2H3"/>
<keyword evidence="4" id="KW-1185">Reference proteome</keyword>
<dbReference type="InterPro" id="IPR000014">
    <property type="entry name" value="PAS"/>
</dbReference>
<dbReference type="Gene3D" id="3.30.450.20">
    <property type="entry name" value="PAS domain"/>
    <property type="match status" value="1"/>
</dbReference>
<reference evidence="3 4" key="1">
    <citation type="submission" date="2017-02" db="EMBL/GenBank/DDBJ databases">
        <title>Ketogulonicigenium robustum SPU B003 Genome sequencing and assembly.</title>
        <authorList>
            <person name="Li Y."/>
            <person name="Liu L."/>
            <person name="Wang C."/>
            <person name="Zhang M."/>
            <person name="Zhang T."/>
            <person name="Zhang Y."/>
        </authorList>
    </citation>
    <scope>NUCLEOTIDE SEQUENCE [LARGE SCALE GENOMIC DNA]</scope>
    <source>
        <strain evidence="3 4">SPU_B003</strain>
    </source>
</reference>
<gene>
    <name evidence="3" type="ORF">BVG79_02375</name>
</gene>
<dbReference type="STRING" id="92947.BVG79_02375"/>
<accession>A0A1W6P2H3</accession>
<feature type="domain" description="PAS" evidence="2">
    <location>
        <begin position="151"/>
        <end position="215"/>
    </location>
</feature>
<dbReference type="SUPFAM" id="SSF55785">
    <property type="entry name" value="PYP-like sensor domain (PAS domain)"/>
    <property type="match status" value="2"/>
</dbReference>
<keyword evidence="1" id="KW-1133">Transmembrane helix</keyword>
<dbReference type="InterPro" id="IPR035965">
    <property type="entry name" value="PAS-like_dom_sf"/>
</dbReference>
<evidence type="ECO:0000313" key="4">
    <source>
        <dbReference type="Proteomes" id="UP000242447"/>
    </source>
</evidence>
<organism evidence="3 4">
    <name type="scientific">Ketogulonicigenium robustum</name>
    <dbReference type="NCBI Taxonomy" id="92947"/>
    <lineage>
        <taxon>Bacteria</taxon>
        <taxon>Pseudomonadati</taxon>
        <taxon>Pseudomonadota</taxon>
        <taxon>Alphaproteobacteria</taxon>
        <taxon>Rhodobacterales</taxon>
        <taxon>Roseobacteraceae</taxon>
        <taxon>Ketogulonicigenium</taxon>
    </lineage>
</organism>
<feature type="domain" description="PAS" evidence="2">
    <location>
        <begin position="381"/>
        <end position="447"/>
    </location>
</feature>
<protein>
    <submittedName>
        <fullName evidence="3">Sensor protein divL</fullName>
    </submittedName>
</protein>
<evidence type="ECO:0000313" key="3">
    <source>
        <dbReference type="EMBL" id="ARO15715.1"/>
    </source>
</evidence>